<dbReference type="RefSeq" id="WP_091969839.1">
    <property type="nucleotide sequence ID" value="NZ_FOPM01000005.1"/>
</dbReference>
<dbReference type="InterPro" id="IPR036388">
    <property type="entry name" value="WH-like_DNA-bd_sf"/>
</dbReference>
<dbReference type="EMBL" id="FOPM01000005">
    <property type="protein sequence ID" value="SFG53665.1"/>
    <property type="molecule type" value="Genomic_DNA"/>
</dbReference>
<dbReference type="InterPro" id="IPR014710">
    <property type="entry name" value="RmlC-like_jellyroll"/>
</dbReference>
<accession>A0A1I2SL68</accession>
<dbReference type="GO" id="GO:0003677">
    <property type="term" value="F:DNA binding"/>
    <property type="evidence" value="ECO:0007669"/>
    <property type="project" value="UniProtKB-KW"/>
</dbReference>
<gene>
    <name evidence="5" type="ORF">SAMN05192565_10552</name>
</gene>
<dbReference type="Gene3D" id="1.10.10.10">
    <property type="entry name" value="Winged helix-like DNA-binding domain superfamily/Winged helix DNA-binding domain"/>
    <property type="match status" value="1"/>
</dbReference>
<keyword evidence="5" id="KW-0808">Transferase</keyword>
<dbReference type="GO" id="GO:0006355">
    <property type="term" value="P:regulation of DNA-templated transcription"/>
    <property type="evidence" value="ECO:0007669"/>
    <property type="project" value="InterPro"/>
</dbReference>
<dbReference type="AlphaFoldDB" id="A0A1I2SL68"/>
<dbReference type="OrthoDB" id="7584044at2"/>
<dbReference type="InterPro" id="IPR018490">
    <property type="entry name" value="cNMP-bd_dom_sf"/>
</dbReference>
<name>A0A1I2SL68_9HYPH</name>
<dbReference type="Proteomes" id="UP000199229">
    <property type="component" value="Unassembled WGS sequence"/>
</dbReference>
<keyword evidence="2" id="KW-0238">DNA-binding</keyword>
<evidence type="ECO:0000256" key="3">
    <source>
        <dbReference type="ARBA" id="ARBA00023163"/>
    </source>
</evidence>
<keyword evidence="5" id="KW-0418">Kinase</keyword>
<dbReference type="STRING" id="582675.SAMN05192565_10552"/>
<reference evidence="6" key="1">
    <citation type="submission" date="2016-10" db="EMBL/GenBank/DDBJ databases">
        <authorList>
            <person name="Varghese N."/>
            <person name="Submissions S."/>
        </authorList>
    </citation>
    <scope>NUCLEOTIDE SEQUENCE [LARGE SCALE GENOMIC DNA]</scope>
    <source>
        <strain evidence="6">Gh-105</strain>
    </source>
</reference>
<evidence type="ECO:0000313" key="6">
    <source>
        <dbReference type="Proteomes" id="UP000199229"/>
    </source>
</evidence>
<dbReference type="InterPro" id="IPR012318">
    <property type="entry name" value="HTH_CRP"/>
</dbReference>
<feature type="domain" description="HTH crp-type" evidence="4">
    <location>
        <begin position="149"/>
        <end position="223"/>
    </location>
</feature>
<dbReference type="Gene3D" id="2.60.120.10">
    <property type="entry name" value="Jelly Rolls"/>
    <property type="match status" value="1"/>
</dbReference>
<dbReference type="Pfam" id="PF13545">
    <property type="entry name" value="HTH_Crp_2"/>
    <property type="match status" value="1"/>
</dbReference>
<protein>
    <submittedName>
        <fullName evidence="5">cAMP-binding domain of CRP or a regulatory subunit of cAMP-dependent protein kinases</fullName>
    </submittedName>
</protein>
<keyword evidence="1" id="KW-0805">Transcription regulation</keyword>
<dbReference type="SMART" id="SM00419">
    <property type="entry name" value="HTH_CRP"/>
    <property type="match status" value="1"/>
</dbReference>
<evidence type="ECO:0000256" key="1">
    <source>
        <dbReference type="ARBA" id="ARBA00023015"/>
    </source>
</evidence>
<evidence type="ECO:0000256" key="2">
    <source>
        <dbReference type="ARBA" id="ARBA00023125"/>
    </source>
</evidence>
<proteinExistence type="predicted"/>
<organism evidence="5 6">
    <name type="scientific">Methylobacterium gossipiicola</name>
    <dbReference type="NCBI Taxonomy" id="582675"/>
    <lineage>
        <taxon>Bacteria</taxon>
        <taxon>Pseudomonadati</taxon>
        <taxon>Pseudomonadota</taxon>
        <taxon>Alphaproteobacteria</taxon>
        <taxon>Hyphomicrobiales</taxon>
        <taxon>Methylobacteriaceae</taxon>
        <taxon>Methylobacterium</taxon>
    </lineage>
</organism>
<dbReference type="PROSITE" id="PS51063">
    <property type="entry name" value="HTH_CRP_2"/>
    <property type="match status" value="1"/>
</dbReference>
<dbReference type="SUPFAM" id="SSF51206">
    <property type="entry name" value="cAMP-binding domain-like"/>
    <property type="match status" value="1"/>
</dbReference>
<dbReference type="InterPro" id="IPR036390">
    <property type="entry name" value="WH_DNA-bd_sf"/>
</dbReference>
<sequence>MPASKVNRFRRKLESLASLSLLDGDLVDRMLLKQDLAPARTDLVPQHERSGGRLVLMEGFACRYRNLLGGRRQITAYLVPGDSYDLDTVLESDTDHAIMALTPVRAVRLSPAEVSVLMREAPAVGEALRRAARIEEATLREWLVNIGGRPALARIAHLFCELDWRLKAVGLVEDDRFEMPITQYDLADTAGLSSVHVNRTLQDLRRQGLIALAGRSLTILDRTTLQALGDFQPHYLRHRVAA</sequence>
<keyword evidence="6" id="KW-1185">Reference proteome</keyword>
<dbReference type="SUPFAM" id="SSF46785">
    <property type="entry name" value="Winged helix' DNA-binding domain"/>
    <property type="match status" value="1"/>
</dbReference>
<dbReference type="GO" id="GO:0016301">
    <property type="term" value="F:kinase activity"/>
    <property type="evidence" value="ECO:0007669"/>
    <property type="project" value="UniProtKB-KW"/>
</dbReference>
<evidence type="ECO:0000259" key="4">
    <source>
        <dbReference type="PROSITE" id="PS51063"/>
    </source>
</evidence>
<evidence type="ECO:0000313" key="5">
    <source>
        <dbReference type="EMBL" id="SFG53665.1"/>
    </source>
</evidence>
<keyword evidence="3" id="KW-0804">Transcription</keyword>